<dbReference type="EnsemblFungi" id="EJT80043">
    <property type="protein sequence ID" value="EJT80043"/>
    <property type="gene ID" value="GGTG_00049"/>
</dbReference>
<dbReference type="HOGENOM" id="CLU_033921_0_0_1"/>
<name>J3NFK3_GAET3</name>
<dbReference type="VEuPathDB" id="FungiDB:GGTG_00049"/>
<gene>
    <name evidence="3" type="primary">20340507</name>
    <name evidence="2" type="ORF">GGTG_00049</name>
</gene>
<feature type="compositionally biased region" description="Basic and acidic residues" evidence="1">
    <location>
        <begin position="120"/>
        <end position="129"/>
    </location>
</feature>
<reference evidence="2" key="2">
    <citation type="submission" date="2010-07" db="EMBL/GenBank/DDBJ databases">
        <authorList>
            <consortium name="The Broad Institute Genome Sequencing Platform"/>
            <consortium name="Broad Institute Genome Sequencing Center for Infectious Disease"/>
            <person name="Ma L.-J."/>
            <person name="Dead R."/>
            <person name="Young S."/>
            <person name="Zeng Q."/>
            <person name="Koehrsen M."/>
            <person name="Alvarado L."/>
            <person name="Berlin A."/>
            <person name="Chapman S.B."/>
            <person name="Chen Z."/>
            <person name="Freedman E."/>
            <person name="Gellesch M."/>
            <person name="Goldberg J."/>
            <person name="Griggs A."/>
            <person name="Gujja S."/>
            <person name="Heilman E.R."/>
            <person name="Heiman D."/>
            <person name="Hepburn T."/>
            <person name="Howarth C."/>
            <person name="Jen D."/>
            <person name="Larson L."/>
            <person name="Mehta T."/>
            <person name="Neiman D."/>
            <person name="Pearson M."/>
            <person name="Roberts A."/>
            <person name="Saif S."/>
            <person name="Shea T."/>
            <person name="Shenoy N."/>
            <person name="Sisk P."/>
            <person name="Stolte C."/>
            <person name="Sykes S."/>
            <person name="Walk T."/>
            <person name="White J."/>
            <person name="Yandava C."/>
            <person name="Haas B."/>
            <person name="Nusbaum C."/>
            <person name="Birren B."/>
        </authorList>
    </citation>
    <scope>NUCLEOTIDE SEQUENCE</scope>
    <source>
        <strain evidence="2">R3-111a-1</strain>
    </source>
</reference>
<dbReference type="OrthoDB" id="10253744at2759"/>
<reference evidence="3" key="4">
    <citation type="journal article" date="2015" name="G3 (Bethesda)">
        <title>Genome sequences of three phytopathogenic species of the Magnaporthaceae family of fungi.</title>
        <authorList>
            <person name="Okagaki L.H."/>
            <person name="Nunes C.C."/>
            <person name="Sailsbery J."/>
            <person name="Clay B."/>
            <person name="Brown D."/>
            <person name="John T."/>
            <person name="Oh Y."/>
            <person name="Young N."/>
            <person name="Fitzgerald M."/>
            <person name="Haas B.J."/>
            <person name="Zeng Q."/>
            <person name="Young S."/>
            <person name="Adiconis X."/>
            <person name="Fan L."/>
            <person name="Levin J.Z."/>
            <person name="Mitchell T.K."/>
            <person name="Okubara P.A."/>
            <person name="Farman M.L."/>
            <person name="Kohn L.M."/>
            <person name="Birren B."/>
            <person name="Ma L.-J."/>
            <person name="Dean R.A."/>
        </authorList>
    </citation>
    <scope>NUCLEOTIDE SEQUENCE</scope>
    <source>
        <strain evidence="3">R3-111a-1</strain>
    </source>
</reference>
<reference evidence="2" key="3">
    <citation type="submission" date="2010-09" db="EMBL/GenBank/DDBJ databases">
        <title>Annotation of Gaeumannomyces graminis var. tritici R3-111a-1.</title>
        <authorList>
            <consortium name="The Broad Institute Genome Sequencing Platform"/>
            <person name="Ma L.-J."/>
            <person name="Dead R."/>
            <person name="Young S.K."/>
            <person name="Zeng Q."/>
            <person name="Gargeya S."/>
            <person name="Fitzgerald M."/>
            <person name="Haas B."/>
            <person name="Abouelleil A."/>
            <person name="Alvarado L."/>
            <person name="Arachchi H.M."/>
            <person name="Berlin A."/>
            <person name="Brown A."/>
            <person name="Chapman S.B."/>
            <person name="Chen Z."/>
            <person name="Dunbar C."/>
            <person name="Freedman E."/>
            <person name="Gearin G."/>
            <person name="Gellesch M."/>
            <person name="Goldberg J."/>
            <person name="Griggs A."/>
            <person name="Gujja S."/>
            <person name="Heiman D."/>
            <person name="Howarth C."/>
            <person name="Larson L."/>
            <person name="Lui A."/>
            <person name="MacDonald P.J.P."/>
            <person name="Mehta T."/>
            <person name="Montmayeur A."/>
            <person name="Murphy C."/>
            <person name="Neiman D."/>
            <person name="Pearson M."/>
            <person name="Priest M."/>
            <person name="Roberts A."/>
            <person name="Saif S."/>
            <person name="Shea T."/>
            <person name="Shenoy N."/>
            <person name="Sisk P."/>
            <person name="Stolte C."/>
            <person name="Sykes S."/>
            <person name="Yandava C."/>
            <person name="Wortman J."/>
            <person name="Nusbaum C."/>
            <person name="Birren B."/>
        </authorList>
    </citation>
    <scope>NUCLEOTIDE SEQUENCE</scope>
    <source>
        <strain evidence="2">R3-111a-1</strain>
    </source>
</reference>
<evidence type="ECO:0000313" key="4">
    <source>
        <dbReference type="Proteomes" id="UP000006039"/>
    </source>
</evidence>
<feature type="compositionally biased region" description="Basic and acidic residues" evidence="1">
    <location>
        <begin position="103"/>
        <end position="113"/>
    </location>
</feature>
<keyword evidence="4" id="KW-1185">Reference proteome</keyword>
<dbReference type="Proteomes" id="UP000006039">
    <property type="component" value="Unassembled WGS sequence"/>
</dbReference>
<feature type="compositionally biased region" description="Pro residues" evidence="1">
    <location>
        <begin position="332"/>
        <end position="342"/>
    </location>
</feature>
<sequence length="551" mass="58002">MWCTVDTSLHVGGPGIRGLRRGGIGPSEARQRRFCLKKTGTGLKISLGAKVRQGGPAAINLVRMPPQTPTSASAGLPTAEDSTRNTEGHSGAAGLGTGSNSSRSKEQSAEERAQAPTATTDEKNKDHNRQPRQQASPAAGAWTLPKPPIKQKMASGIRSLLSSAKKLALGDSSGNGSGSGPAATADRLFAKTEPGVDGEACSHDCDSCTVKFPRGFKIDESDVLYGQVKGWATHVLVATGKSDWVRDVADEKGSVMEAVDAAADRPANGRLMLSACDMPVSGSGHGGADYSVPTTALVLPAFRLVDGVTPATAQSLLSDFVAVGPTNDSPMAVPPPPPPPPLLATNGEERKDGAAAAQKDQQQQPQQQQQQAALLPRSVPSGLTSRPCPHSVLVLLCSQRTRDARCGQSAPLLRRELERHLRPLGLHRDPDDERPGGVGVYFVSHVGGHKYSANVLVYRRPDPFGLDSVSRAEVSDDEVRDGLLARSSSAAAAAGKKEAEDVGAAQCIWLARIAPPDVENLVRYTILQGKVVKPETQLRGGFDRQKGLLSW</sequence>
<feature type="compositionally biased region" description="Low complexity" evidence="1">
    <location>
        <begin position="354"/>
        <end position="373"/>
    </location>
</feature>
<dbReference type="GeneID" id="20340507"/>
<accession>J3NFK3</accession>
<evidence type="ECO:0000313" key="2">
    <source>
        <dbReference type="EMBL" id="EJT80043.1"/>
    </source>
</evidence>
<feature type="region of interest" description="Disordered" evidence="1">
    <location>
        <begin position="327"/>
        <end position="385"/>
    </location>
</feature>
<reference evidence="3" key="5">
    <citation type="submission" date="2018-04" db="UniProtKB">
        <authorList>
            <consortium name="EnsemblFungi"/>
        </authorList>
    </citation>
    <scope>IDENTIFICATION</scope>
    <source>
        <strain evidence="3">R3-111a-1</strain>
    </source>
</reference>
<dbReference type="CDD" id="cd03062">
    <property type="entry name" value="TRX_Fd_Sucrase"/>
    <property type="match status" value="1"/>
</dbReference>
<dbReference type="EMBL" id="GL385395">
    <property type="protein sequence ID" value="EJT80043.1"/>
    <property type="molecule type" value="Genomic_DNA"/>
</dbReference>
<proteinExistence type="predicted"/>
<dbReference type="AlphaFoldDB" id="J3NFK3"/>
<dbReference type="InterPro" id="IPR009737">
    <property type="entry name" value="Aim32/Apd1-like"/>
</dbReference>
<organism evidence="2">
    <name type="scientific">Gaeumannomyces tritici (strain R3-111a-1)</name>
    <name type="common">Wheat and barley take-all root rot fungus</name>
    <name type="synonym">Gaeumannomyces graminis var. tritici</name>
    <dbReference type="NCBI Taxonomy" id="644352"/>
    <lineage>
        <taxon>Eukaryota</taxon>
        <taxon>Fungi</taxon>
        <taxon>Dikarya</taxon>
        <taxon>Ascomycota</taxon>
        <taxon>Pezizomycotina</taxon>
        <taxon>Sordariomycetes</taxon>
        <taxon>Sordariomycetidae</taxon>
        <taxon>Magnaporthales</taxon>
        <taxon>Magnaporthaceae</taxon>
        <taxon>Gaeumannomyces</taxon>
    </lineage>
</organism>
<dbReference type="PANTHER" id="PTHR31902">
    <property type="entry name" value="ACTIN PATCHES DISTAL PROTEIN 1"/>
    <property type="match status" value="1"/>
</dbReference>
<reference evidence="4" key="1">
    <citation type="submission" date="2010-07" db="EMBL/GenBank/DDBJ databases">
        <title>The genome sequence of Gaeumannomyces graminis var. tritici strain R3-111a-1.</title>
        <authorList>
            <consortium name="The Broad Institute Genome Sequencing Platform"/>
            <person name="Ma L.-J."/>
            <person name="Dead R."/>
            <person name="Young S."/>
            <person name="Zeng Q."/>
            <person name="Koehrsen M."/>
            <person name="Alvarado L."/>
            <person name="Berlin A."/>
            <person name="Chapman S.B."/>
            <person name="Chen Z."/>
            <person name="Freedman E."/>
            <person name="Gellesch M."/>
            <person name="Goldberg J."/>
            <person name="Griggs A."/>
            <person name="Gujja S."/>
            <person name="Heilman E.R."/>
            <person name="Heiman D."/>
            <person name="Hepburn T."/>
            <person name="Howarth C."/>
            <person name="Jen D."/>
            <person name="Larson L."/>
            <person name="Mehta T."/>
            <person name="Neiman D."/>
            <person name="Pearson M."/>
            <person name="Roberts A."/>
            <person name="Saif S."/>
            <person name="Shea T."/>
            <person name="Shenoy N."/>
            <person name="Sisk P."/>
            <person name="Stolte C."/>
            <person name="Sykes S."/>
            <person name="Walk T."/>
            <person name="White J."/>
            <person name="Yandava C."/>
            <person name="Haas B."/>
            <person name="Nusbaum C."/>
            <person name="Birren B."/>
        </authorList>
    </citation>
    <scope>NUCLEOTIDE SEQUENCE [LARGE SCALE GENOMIC DNA]</scope>
    <source>
        <strain evidence="4">R3-111a-1</strain>
    </source>
</reference>
<evidence type="ECO:0000256" key="1">
    <source>
        <dbReference type="SAM" id="MobiDB-lite"/>
    </source>
</evidence>
<dbReference type="RefSeq" id="XP_009216052.1">
    <property type="nucleotide sequence ID" value="XM_009217788.1"/>
</dbReference>
<dbReference type="Pfam" id="PF06999">
    <property type="entry name" value="Suc_Fer-like"/>
    <property type="match status" value="1"/>
</dbReference>
<dbReference type="Gene3D" id="3.40.30.10">
    <property type="entry name" value="Glutaredoxin"/>
    <property type="match status" value="1"/>
</dbReference>
<dbReference type="eggNOG" id="ENOG502QT0V">
    <property type="taxonomic scope" value="Eukaryota"/>
</dbReference>
<feature type="region of interest" description="Disordered" evidence="1">
    <location>
        <begin position="61"/>
        <end position="148"/>
    </location>
</feature>
<protein>
    <recommendedName>
        <fullName evidence="5">Sucrase/ferredoxin domain-containing protein</fullName>
    </recommendedName>
</protein>
<evidence type="ECO:0000313" key="3">
    <source>
        <dbReference type="EnsemblFungi" id="EJT80043"/>
    </source>
</evidence>
<evidence type="ECO:0008006" key="5">
    <source>
        <dbReference type="Google" id="ProtNLM"/>
    </source>
</evidence>
<dbReference type="STRING" id="644352.J3NFK3"/>
<dbReference type="PANTHER" id="PTHR31902:SF14">
    <property type="entry name" value="ACTIN PATCHES DISTAL PROTEIN 1"/>
    <property type="match status" value="1"/>
</dbReference>